<evidence type="ECO:0000256" key="1">
    <source>
        <dbReference type="SAM" id="MobiDB-lite"/>
    </source>
</evidence>
<dbReference type="SUPFAM" id="SSF47095">
    <property type="entry name" value="HMG-box"/>
    <property type="match status" value="1"/>
</dbReference>
<dbReference type="EMBL" id="JABWUV010000003">
    <property type="protein sequence ID" value="KAF6369058.1"/>
    <property type="molecule type" value="Genomic_DNA"/>
</dbReference>
<evidence type="ECO:0000313" key="3">
    <source>
        <dbReference type="Proteomes" id="UP000527355"/>
    </source>
</evidence>
<evidence type="ECO:0000313" key="2">
    <source>
        <dbReference type="EMBL" id="KAF6369058.1"/>
    </source>
</evidence>
<sequence>MDQLREARRRAQMPPKGHRLDFSFSTRNSTSRSNPQTLEFLLEMWQRSWERCGITSDSEKQPYNNKAAKLKKYEKDLADYKSKVKFDGAKGLAKVAQKKVEEKRKKRRRKRRRRKKRRRN</sequence>
<feature type="compositionally biased region" description="Basic residues" evidence="1">
    <location>
        <begin position="104"/>
        <end position="120"/>
    </location>
</feature>
<feature type="region of interest" description="Disordered" evidence="1">
    <location>
        <begin position="1"/>
        <end position="33"/>
    </location>
</feature>
<dbReference type="AlphaFoldDB" id="A0A7J7Z4N7"/>
<feature type="region of interest" description="Disordered" evidence="1">
    <location>
        <begin position="90"/>
        <end position="120"/>
    </location>
</feature>
<organism evidence="2 3">
    <name type="scientific">Myotis myotis</name>
    <name type="common">Greater mouse-eared bat</name>
    <name type="synonym">Vespertilio myotis</name>
    <dbReference type="NCBI Taxonomy" id="51298"/>
    <lineage>
        <taxon>Eukaryota</taxon>
        <taxon>Metazoa</taxon>
        <taxon>Chordata</taxon>
        <taxon>Craniata</taxon>
        <taxon>Vertebrata</taxon>
        <taxon>Euteleostomi</taxon>
        <taxon>Mammalia</taxon>
        <taxon>Eutheria</taxon>
        <taxon>Laurasiatheria</taxon>
        <taxon>Chiroptera</taxon>
        <taxon>Yangochiroptera</taxon>
        <taxon>Vespertilionidae</taxon>
        <taxon>Myotis</taxon>
    </lineage>
</organism>
<comment type="caution">
    <text evidence="2">The sequence shown here is derived from an EMBL/GenBank/DDBJ whole genome shotgun (WGS) entry which is preliminary data.</text>
</comment>
<keyword evidence="3" id="KW-1185">Reference proteome</keyword>
<name>A0A7J7Z4N7_MYOMY</name>
<reference evidence="2 3" key="1">
    <citation type="journal article" date="2020" name="Nature">
        <title>Six reference-quality genomes reveal evolution of bat adaptations.</title>
        <authorList>
            <person name="Jebb D."/>
            <person name="Huang Z."/>
            <person name="Pippel M."/>
            <person name="Hughes G.M."/>
            <person name="Lavrichenko K."/>
            <person name="Devanna P."/>
            <person name="Winkler S."/>
            <person name="Jermiin L.S."/>
            <person name="Skirmuntt E.C."/>
            <person name="Katzourakis A."/>
            <person name="Burkitt-Gray L."/>
            <person name="Ray D.A."/>
            <person name="Sullivan K.A.M."/>
            <person name="Roscito J.G."/>
            <person name="Kirilenko B.M."/>
            <person name="Davalos L.M."/>
            <person name="Corthals A.P."/>
            <person name="Power M.L."/>
            <person name="Jones G."/>
            <person name="Ransome R.D."/>
            <person name="Dechmann D.K.N."/>
            <person name="Locatelli A.G."/>
            <person name="Puechmaille S.J."/>
            <person name="Fedrigo O."/>
            <person name="Jarvis E.D."/>
            <person name="Hiller M."/>
            <person name="Vernes S.C."/>
            <person name="Myers E.W."/>
            <person name="Teeling E.C."/>
        </authorList>
    </citation>
    <scope>NUCLEOTIDE SEQUENCE [LARGE SCALE GENOMIC DNA]</scope>
    <source>
        <strain evidence="2">MMyoMyo1</strain>
        <tissue evidence="2">Flight muscle</tissue>
    </source>
</reference>
<gene>
    <name evidence="2" type="ORF">mMyoMyo1_010463</name>
</gene>
<feature type="compositionally biased region" description="Low complexity" evidence="1">
    <location>
        <begin position="22"/>
        <end position="33"/>
    </location>
</feature>
<dbReference type="Proteomes" id="UP000527355">
    <property type="component" value="Unassembled WGS sequence"/>
</dbReference>
<accession>A0A7J7Z4N7</accession>
<protein>
    <submittedName>
        <fullName evidence="2">Uncharacterized protein</fullName>
    </submittedName>
</protein>
<proteinExistence type="predicted"/>
<dbReference type="InterPro" id="IPR036910">
    <property type="entry name" value="HMG_box_dom_sf"/>
</dbReference>
<dbReference type="Gene3D" id="1.10.30.10">
    <property type="entry name" value="High mobility group box domain"/>
    <property type="match status" value="1"/>
</dbReference>